<dbReference type="SMART" id="SM00530">
    <property type="entry name" value="HTH_XRE"/>
    <property type="match status" value="1"/>
</dbReference>
<dbReference type="EMBL" id="JAGHKO010000001">
    <property type="protein sequence ID" value="MBO9199527.1"/>
    <property type="molecule type" value="Genomic_DNA"/>
</dbReference>
<dbReference type="InterPro" id="IPR010982">
    <property type="entry name" value="Lambda_DNA-bd_dom_sf"/>
</dbReference>
<dbReference type="RefSeq" id="WP_209137587.1">
    <property type="nucleotide sequence ID" value="NZ_JAGHKO010000001.1"/>
</dbReference>
<sequence>METSDFTLELEKLGKRIKQVRKHKNLTLLELETISGINDSDLSRYEQGKENLEFFTIYKIAKALGVEVHVLTNYDGALPGIKSK</sequence>
<dbReference type="PANTHER" id="PTHR46797:SF1">
    <property type="entry name" value="METHYLPHOSPHONATE SYNTHASE"/>
    <property type="match status" value="1"/>
</dbReference>
<name>A0ABS3YPK7_9BACT</name>
<dbReference type="InterPro" id="IPR001387">
    <property type="entry name" value="Cro/C1-type_HTH"/>
</dbReference>
<evidence type="ECO:0000313" key="4">
    <source>
        <dbReference type="Proteomes" id="UP000677244"/>
    </source>
</evidence>
<dbReference type="SUPFAM" id="SSF47413">
    <property type="entry name" value="lambda repressor-like DNA-binding domains"/>
    <property type="match status" value="1"/>
</dbReference>
<gene>
    <name evidence="3" type="ORF">J7I42_04570</name>
</gene>
<dbReference type="Proteomes" id="UP000677244">
    <property type="component" value="Unassembled WGS sequence"/>
</dbReference>
<reference evidence="3 4" key="1">
    <citation type="submission" date="2021-03" db="EMBL/GenBank/DDBJ databases">
        <title>Assistant Professor.</title>
        <authorList>
            <person name="Huq M.A."/>
        </authorList>
    </citation>
    <scope>NUCLEOTIDE SEQUENCE [LARGE SCALE GENOMIC DNA]</scope>
    <source>
        <strain evidence="3 4">MAH-29</strain>
    </source>
</reference>
<comment type="caution">
    <text evidence="3">The sequence shown here is derived from an EMBL/GenBank/DDBJ whole genome shotgun (WGS) entry which is preliminary data.</text>
</comment>
<feature type="domain" description="HTH cro/C1-type" evidence="2">
    <location>
        <begin position="17"/>
        <end position="71"/>
    </location>
</feature>
<keyword evidence="1" id="KW-0238">DNA-binding</keyword>
<evidence type="ECO:0000259" key="2">
    <source>
        <dbReference type="PROSITE" id="PS50943"/>
    </source>
</evidence>
<dbReference type="PANTHER" id="PTHR46797">
    <property type="entry name" value="HTH-TYPE TRANSCRIPTIONAL REGULATOR"/>
    <property type="match status" value="1"/>
</dbReference>
<accession>A0ABS3YPK7</accession>
<dbReference type="CDD" id="cd00093">
    <property type="entry name" value="HTH_XRE"/>
    <property type="match status" value="1"/>
</dbReference>
<dbReference type="Pfam" id="PF12844">
    <property type="entry name" value="HTH_19"/>
    <property type="match status" value="1"/>
</dbReference>
<proteinExistence type="predicted"/>
<dbReference type="InterPro" id="IPR050807">
    <property type="entry name" value="TransReg_Diox_bact_type"/>
</dbReference>
<evidence type="ECO:0000256" key="1">
    <source>
        <dbReference type="ARBA" id="ARBA00023125"/>
    </source>
</evidence>
<organism evidence="3 4">
    <name type="scientific">Niastella soli</name>
    <dbReference type="NCBI Taxonomy" id="2821487"/>
    <lineage>
        <taxon>Bacteria</taxon>
        <taxon>Pseudomonadati</taxon>
        <taxon>Bacteroidota</taxon>
        <taxon>Chitinophagia</taxon>
        <taxon>Chitinophagales</taxon>
        <taxon>Chitinophagaceae</taxon>
        <taxon>Niastella</taxon>
    </lineage>
</organism>
<dbReference type="Gene3D" id="1.10.260.40">
    <property type="entry name" value="lambda repressor-like DNA-binding domains"/>
    <property type="match status" value="1"/>
</dbReference>
<keyword evidence="4" id="KW-1185">Reference proteome</keyword>
<dbReference type="PROSITE" id="PS50943">
    <property type="entry name" value="HTH_CROC1"/>
    <property type="match status" value="1"/>
</dbReference>
<evidence type="ECO:0000313" key="3">
    <source>
        <dbReference type="EMBL" id="MBO9199527.1"/>
    </source>
</evidence>
<protein>
    <submittedName>
        <fullName evidence="3">Helix-turn-helix transcriptional regulator</fullName>
    </submittedName>
</protein>